<dbReference type="Gene3D" id="3.20.20.370">
    <property type="entry name" value="Glycoside hydrolase/deacetylase"/>
    <property type="match status" value="1"/>
</dbReference>
<evidence type="ECO:0000313" key="1">
    <source>
        <dbReference type="EMBL" id="KEZ13033.1"/>
    </source>
</evidence>
<name>A0A084E4Z1_SPHYA</name>
<reference evidence="1 2" key="1">
    <citation type="submission" date="2014-03" db="EMBL/GenBank/DDBJ databases">
        <title>Genome sequence of Sphingobium yanoikuyae B1.</title>
        <authorList>
            <person name="Gan H.M."/>
            <person name="Gan H.Y."/>
            <person name="Savka M.A."/>
        </authorList>
    </citation>
    <scope>NUCLEOTIDE SEQUENCE [LARGE SCALE GENOMIC DNA]</scope>
    <source>
        <strain evidence="1 2">B1</strain>
    </source>
</reference>
<dbReference type="InterPro" id="IPR011330">
    <property type="entry name" value="Glyco_hydro/deAcase_b/a-brl"/>
</dbReference>
<evidence type="ECO:0000313" key="2">
    <source>
        <dbReference type="Proteomes" id="UP000028534"/>
    </source>
</evidence>
<proteinExistence type="predicted"/>
<protein>
    <submittedName>
        <fullName evidence="1">Polysaccharide deacetylase</fullName>
    </submittedName>
</protein>
<dbReference type="SUPFAM" id="SSF88713">
    <property type="entry name" value="Glycoside hydrolase/deacetylase"/>
    <property type="match status" value="1"/>
</dbReference>
<dbReference type="InterPro" id="IPR018763">
    <property type="entry name" value="DUF2334"/>
</dbReference>
<dbReference type="GO" id="GO:0005975">
    <property type="term" value="P:carbohydrate metabolic process"/>
    <property type="evidence" value="ECO:0007669"/>
    <property type="project" value="InterPro"/>
</dbReference>
<dbReference type="Proteomes" id="UP000028534">
    <property type="component" value="Unassembled WGS sequence"/>
</dbReference>
<dbReference type="STRING" id="13690.AX777_13795"/>
<accession>A0A084E4Z1</accession>
<dbReference type="PATRIC" id="fig|13690.10.peg.5183"/>
<sequence length="227" mass="25095">MDRLVDHVAPYVRLDRTAMLVVPNHWGDHPISARSPFAGRVRRWAESGAEIFLHGWFHRDGASHGGLGARFKAQHMTAGEGEFLGLDLATARQRLADGRALIEEITGQPIAGFVAPAWLYGEPALTALEELGFPIAEDHMKIWSPMTGQTLARGPVMTWASRSKLRMASSLAVAYLLPPLLHRSENFRVAVHPGDTTQPAIMLSINDVLQRAVLTRRPSRYGHLLDD</sequence>
<dbReference type="eggNOG" id="COG3233">
    <property type="taxonomic scope" value="Bacteria"/>
</dbReference>
<gene>
    <name evidence="1" type="ORF">CP98_05015</name>
</gene>
<dbReference type="AlphaFoldDB" id="A0A084E4Z1"/>
<organism evidence="1 2">
    <name type="scientific">Sphingobium yanoikuyae</name>
    <name type="common">Sphingomonas yanoikuyae</name>
    <dbReference type="NCBI Taxonomy" id="13690"/>
    <lineage>
        <taxon>Bacteria</taxon>
        <taxon>Pseudomonadati</taxon>
        <taxon>Pseudomonadota</taxon>
        <taxon>Alphaproteobacteria</taxon>
        <taxon>Sphingomonadales</taxon>
        <taxon>Sphingomonadaceae</taxon>
        <taxon>Sphingobium</taxon>
    </lineage>
</organism>
<dbReference type="Pfam" id="PF10096">
    <property type="entry name" value="DUF2334"/>
    <property type="match status" value="1"/>
</dbReference>
<comment type="caution">
    <text evidence="1">The sequence shown here is derived from an EMBL/GenBank/DDBJ whole genome shotgun (WGS) entry which is preliminary data.</text>
</comment>
<dbReference type="EMBL" id="JGVR01000059">
    <property type="protein sequence ID" value="KEZ13033.1"/>
    <property type="molecule type" value="Genomic_DNA"/>
</dbReference>